<dbReference type="InterPro" id="IPR008253">
    <property type="entry name" value="Marvel"/>
</dbReference>
<dbReference type="Pfam" id="PF01284">
    <property type="entry name" value="MARVEL"/>
    <property type="match status" value="1"/>
</dbReference>
<evidence type="ECO:0000256" key="3">
    <source>
        <dbReference type="ARBA" id="ARBA00022989"/>
    </source>
</evidence>
<dbReference type="OrthoDB" id="10028364at2759"/>
<dbReference type="RefSeq" id="XP_015805081.1">
    <property type="nucleotide sequence ID" value="XM_015949595.3"/>
</dbReference>
<reference evidence="11" key="5">
    <citation type="submission" date="2025-05" db="UniProtKB">
        <authorList>
            <consortium name="Ensembl"/>
        </authorList>
    </citation>
    <scope>IDENTIFICATION</scope>
</reference>
<feature type="region of interest" description="Disordered" evidence="6">
    <location>
        <begin position="158"/>
        <end position="180"/>
    </location>
</feature>
<dbReference type="PROSITE" id="PS51225">
    <property type="entry name" value="MARVEL"/>
    <property type="match status" value="1"/>
</dbReference>
<dbReference type="PANTHER" id="PTHR22776:SF25">
    <property type="entry name" value="CKLF-LIKE MARVEL TRANSMEMBRANE DOMAIN-CONTAINING PROTEIN 6"/>
    <property type="match status" value="1"/>
</dbReference>
<accession>A0A1A8A4J9</accession>
<dbReference type="InterPro" id="IPR050578">
    <property type="entry name" value="MARVEL-CKLF_proteins"/>
</dbReference>
<organism evidence="10">
    <name type="scientific">Nothobranchius furzeri</name>
    <name type="common">Turquoise killifish</name>
    <dbReference type="NCBI Taxonomy" id="105023"/>
    <lineage>
        <taxon>Eukaryota</taxon>
        <taxon>Metazoa</taxon>
        <taxon>Chordata</taxon>
        <taxon>Craniata</taxon>
        <taxon>Vertebrata</taxon>
        <taxon>Euteleostomi</taxon>
        <taxon>Actinopterygii</taxon>
        <taxon>Neopterygii</taxon>
        <taxon>Teleostei</taxon>
        <taxon>Neoteleostei</taxon>
        <taxon>Acanthomorphata</taxon>
        <taxon>Ovalentaria</taxon>
        <taxon>Atherinomorphae</taxon>
        <taxon>Cyprinodontiformes</taxon>
        <taxon>Nothobranchiidae</taxon>
        <taxon>Nothobranchius</taxon>
    </lineage>
</organism>
<protein>
    <submittedName>
        <fullName evidence="9 10">CKLF-like MARVEL transmembrane domain containing 6</fullName>
    </submittedName>
</protein>
<dbReference type="EMBL" id="HAEJ01012053">
    <property type="protein sequence ID" value="SBS52510.1"/>
    <property type="molecule type" value="Transcribed_RNA"/>
</dbReference>
<dbReference type="KEGG" id="nfu:107379030"/>
<gene>
    <name evidence="10" type="primary">CMTM6</name>
    <name evidence="9 11" type="synonym">cmtm6</name>
    <name evidence="9" type="ORF">G4P62_005346</name>
</gene>
<comment type="subcellular location">
    <subcellularLocation>
        <location evidence="1">Membrane</location>
        <topology evidence="1">Multi-pass membrane protein</topology>
    </subcellularLocation>
</comment>
<reference evidence="9" key="4">
    <citation type="submission" date="2020-03" db="EMBL/GenBank/DDBJ databases">
        <title>Intra-Species Differences in Population Size shape Life History and Genome Evolution.</title>
        <authorList>
            <person name="Willemsen D."/>
            <person name="Cui R."/>
            <person name="Valenzano D.R."/>
        </authorList>
    </citation>
    <scope>NUCLEOTIDE SEQUENCE</scope>
    <source>
        <strain evidence="9">GRZ</strain>
        <tissue evidence="9">Whole</tissue>
    </source>
</reference>
<dbReference type="AlphaFoldDB" id="A0A1A8A4J9"/>
<dbReference type="Proteomes" id="UP000822369">
    <property type="component" value="Chromosome 3"/>
</dbReference>
<dbReference type="GeneTree" id="ENSGT00940000157911"/>
<dbReference type="Ensembl" id="ENSNFUT00015018022.1">
    <property type="protein sequence ID" value="ENSNFUP00015017228.1"/>
    <property type="gene ID" value="ENSNFUG00015008216.1"/>
</dbReference>
<name>A0A1A8A4J9_NOTFU</name>
<proteinExistence type="predicted"/>
<dbReference type="PANTHER" id="PTHR22776">
    <property type="entry name" value="MARVEL-CONTAINING POTENTIAL LIPID RAFT-ASSOCIATED PROTEIN"/>
    <property type="match status" value="1"/>
</dbReference>
<evidence type="ECO:0000256" key="4">
    <source>
        <dbReference type="ARBA" id="ARBA00023136"/>
    </source>
</evidence>
<feature type="domain" description="MARVEL" evidence="8">
    <location>
        <begin position="25"/>
        <end position="152"/>
    </location>
</feature>
<keyword evidence="2 5" id="KW-0812">Transmembrane</keyword>
<evidence type="ECO:0000256" key="7">
    <source>
        <dbReference type="SAM" id="Phobius"/>
    </source>
</evidence>
<dbReference type="OMA" id="ASMVWEK"/>
<evidence type="ECO:0000313" key="11">
    <source>
        <dbReference type="Ensembl" id="ENSNFUP00015017228.1"/>
    </source>
</evidence>
<evidence type="ECO:0000256" key="5">
    <source>
        <dbReference type="PROSITE-ProRule" id="PRU00581"/>
    </source>
</evidence>
<evidence type="ECO:0000313" key="9">
    <source>
        <dbReference type="EMBL" id="KAF7226444.1"/>
    </source>
</evidence>
<dbReference type="Proteomes" id="UP000694548">
    <property type="component" value="Chromosome sgr05"/>
</dbReference>
<evidence type="ECO:0000313" key="10">
    <source>
        <dbReference type="EMBL" id="SBP49441.1"/>
    </source>
</evidence>
<feature type="compositionally biased region" description="Polar residues" evidence="6">
    <location>
        <begin position="158"/>
        <end position="167"/>
    </location>
</feature>
<evidence type="ECO:0000259" key="8">
    <source>
        <dbReference type="PROSITE" id="PS51225"/>
    </source>
</evidence>
<dbReference type="EMBL" id="JAAVVJ010000003">
    <property type="protein sequence ID" value="KAF7226444.1"/>
    <property type="molecule type" value="Genomic_DNA"/>
</dbReference>
<dbReference type="Bgee" id="ENSNFUG00015008216">
    <property type="expression patterns" value="Expressed in caudal fin and 3 other cell types or tissues"/>
</dbReference>
<dbReference type="EMBL" id="HADY01010956">
    <property type="protein sequence ID" value="SBP49441.1"/>
    <property type="molecule type" value="Transcribed_RNA"/>
</dbReference>
<dbReference type="GO" id="GO:0016020">
    <property type="term" value="C:membrane"/>
    <property type="evidence" value="ECO:0007669"/>
    <property type="project" value="UniProtKB-SubCell"/>
</dbReference>
<feature type="transmembrane region" description="Helical" evidence="7">
    <location>
        <begin position="60"/>
        <end position="85"/>
    </location>
</feature>
<keyword evidence="3 7" id="KW-1133">Transmembrane helix</keyword>
<evidence type="ECO:0000256" key="1">
    <source>
        <dbReference type="ARBA" id="ARBA00004141"/>
    </source>
</evidence>
<dbReference type="GeneID" id="107379030"/>
<evidence type="ECO:0000313" key="12">
    <source>
        <dbReference type="Proteomes" id="UP000694548"/>
    </source>
</evidence>
<feature type="transmembrane region" description="Helical" evidence="7">
    <location>
        <begin position="97"/>
        <end position="116"/>
    </location>
</feature>
<keyword evidence="4 5" id="KW-0472">Membrane</keyword>
<reference evidence="11" key="1">
    <citation type="submission" date="2014-08" db="EMBL/GenBank/DDBJ databases">
        <authorList>
            <person name="Senf B."/>
            <person name="Petzold A."/>
            <person name="Downie B.R."/>
            <person name="Koch P."/>
            <person name="Platzer M."/>
        </authorList>
    </citation>
    <scope>NUCLEOTIDE SEQUENCE [LARGE SCALE GENOMIC DNA]</scope>
    <source>
        <strain evidence="11">GRZ</strain>
    </source>
</reference>
<feature type="transmembrane region" description="Helical" evidence="7">
    <location>
        <begin position="128"/>
        <end position="148"/>
    </location>
</feature>
<reference evidence="10" key="3">
    <citation type="submission" date="2016-06" db="EMBL/GenBank/DDBJ databases">
        <title>The genome of a short-lived fish provides insights into sex chromosome evolution and the genetic control of aging.</title>
        <authorList>
            <person name="Reichwald K."/>
            <person name="Felder M."/>
            <person name="Petzold A."/>
            <person name="Koch P."/>
            <person name="Groth M."/>
            <person name="Platzer M."/>
        </authorList>
    </citation>
    <scope>NUCLEOTIDE SEQUENCE</scope>
    <source>
        <tissue evidence="10">Brain</tissue>
    </source>
</reference>
<keyword evidence="12" id="KW-1185">Reference proteome</keyword>
<reference evidence="10" key="2">
    <citation type="submission" date="2016-05" db="EMBL/GenBank/DDBJ databases">
        <authorList>
            <person name="Lavstsen T."/>
            <person name="Jespersen J.S."/>
        </authorList>
    </citation>
    <scope>NUCLEOTIDE SEQUENCE</scope>
    <source>
        <tissue evidence="10">Brain</tissue>
    </source>
</reference>
<evidence type="ECO:0000256" key="2">
    <source>
        <dbReference type="ARBA" id="ARBA00022692"/>
    </source>
</evidence>
<evidence type="ECO:0000256" key="6">
    <source>
        <dbReference type="SAM" id="MobiDB-lite"/>
    </source>
</evidence>
<dbReference type="CTD" id="54918"/>
<sequence length="180" mass="19758">MANDVYSSTTTPNPESSCFKVPSKLLDKTRFVLKVCEVLLSLVAFILEELVGSCSSCNPLYFFEFVSCTAFLFTLLLLILLATHLHEKVNISCWPKVDFFYTAIITALFFISSITFAVDNGRSELETVAVVFGFFSAVVFVVDVVVFLRTTGSPLRDSQATESNGTPVTAEAEKLNNGGH</sequence>